<reference evidence="1" key="1">
    <citation type="submission" date="2023-04" db="EMBL/GenBank/DDBJ databases">
        <title>Draft Genome sequencing of Naganishia species isolated from polar environments using Oxford Nanopore Technology.</title>
        <authorList>
            <person name="Leo P."/>
            <person name="Venkateswaran K."/>
        </authorList>
    </citation>
    <scope>NUCLEOTIDE SEQUENCE</scope>
    <source>
        <strain evidence="1">MNA-CCFEE 5262</strain>
    </source>
</reference>
<organism evidence="1 2">
    <name type="scientific">Naganishia adeliensis</name>
    <dbReference type="NCBI Taxonomy" id="92952"/>
    <lineage>
        <taxon>Eukaryota</taxon>
        <taxon>Fungi</taxon>
        <taxon>Dikarya</taxon>
        <taxon>Basidiomycota</taxon>
        <taxon>Agaricomycotina</taxon>
        <taxon>Tremellomycetes</taxon>
        <taxon>Filobasidiales</taxon>
        <taxon>Filobasidiaceae</taxon>
        <taxon>Naganishia</taxon>
    </lineage>
</organism>
<accession>A0ACC2WA78</accession>
<protein>
    <submittedName>
        <fullName evidence="1">Uncharacterized protein</fullName>
    </submittedName>
</protein>
<keyword evidence="2" id="KW-1185">Reference proteome</keyword>
<sequence>MEYLTGEEHSEWLRQAFPQNRTATDDREDSSRRRNRGLGQQTSKRAGAFSKAAADYYVDSLPGLGNLAAHPSLRLPRHPLTIHSGNLPSYPGNGAAGPDGDTGRDAEILDSAEEDGSRRSFMMVNARRAAGKDRVVFWFNGGPGCSSFDGSLMEVGPFRTIPAAQTESGQVELQLVDGGWEEFATIVFGKSRWGIPMGVWSNLLFLKRIVDQPPGTGFSTIPTNGYLHELPQASAHFLQFLKNFYSIFPELKSQDTYLTGESFAGQFIPYFADALLKSPPFPEYPLRGIAIGNGWIDPKTQYQGYVDFAYEKGLIKEGSKEGQTLEQYMQQCQVQLDKYQDPANVPINVDLCGQVMGAVTDPFTQDLNGNKVCMNVYNVRLIDEWPACGMNWPPDLTDIYQYLRRPDVVTALHASHKETAWVECDNIVSSQLYLRNSPAAIHLLPGILESGVRVLMFAGDEDLICNYKGIERMIDRMEWSGGQGLSGLPTEEWYVNGTHAGTWQTGRNLTYVRVGFDVPEVTNDMITRFMDVDMSLLAGETASVPSKVGDEERPPVGPLSGVLSPPTVGKSSGVDPWYHAGSALAVLIFLFAAAGLYFYLRAKNRFRKARMAFEPRPMQDEEERSAFGTRRGTRDGRLPWLCVTQVTRERLCAKRLR</sequence>
<name>A0ACC2WA78_9TREE</name>
<dbReference type="Proteomes" id="UP001230649">
    <property type="component" value="Unassembled WGS sequence"/>
</dbReference>
<proteinExistence type="predicted"/>
<dbReference type="EMBL" id="JASBWS010000032">
    <property type="protein sequence ID" value="KAJ9108306.1"/>
    <property type="molecule type" value="Genomic_DNA"/>
</dbReference>
<evidence type="ECO:0000313" key="1">
    <source>
        <dbReference type="EMBL" id="KAJ9108306.1"/>
    </source>
</evidence>
<evidence type="ECO:0000313" key="2">
    <source>
        <dbReference type="Proteomes" id="UP001230649"/>
    </source>
</evidence>
<gene>
    <name evidence="1" type="ORF">QFC20_003467</name>
</gene>
<comment type="caution">
    <text evidence="1">The sequence shown here is derived from an EMBL/GenBank/DDBJ whole genome shotgun (WGS) entry which is preliminary data.</text>
</comment>